<dbReference type="SUPFAM" id="SSF53335">
    <property type="entry name" value="S-adenosyl-L-methionine-dependent methyltransferases"/>
    <property type="match status" value="1"/>
</dbReference>
<name>X1LER2_9ZZZZ</name>
<gene>
    <name evidence="2" type="ORF">S06H3_16660</name>
</gene>
<dbReference type="GO" id="GO:0008757">
    <property type="term" value="F:S-adenosylmethionine-dependent methyltransferase activity"/>
    <property type="evidence" value="ECO:0007669"/>
    <property type="project" value="InterPro"/>
</dbReference>
<dbReference type="Pfam" id="PF08241">
    <property type="entry name" value="Methyltransf_11"/>
    <property type="match status" value="1"/>
</dbReference>
<dbReference type="InterPro" id="IPR013216">
    <property type="entry name" value="Methyltransf_11"/>
</dbReference>
<comment type="caution">
    <text evidence="2">The sequence shown here is derived from an EMBL/GenBank/DDBJ whole genome shotgun (WGS) entry which is preliminary data.</text>
</comment>
<dbReference type="InterPro" id="IPR029063">
    <property type="entry name" value="SAM-dependent_MTases_sf"/>
</dbReference>
<accession>X1LER2</accession>
<organism evidence="2">
    <name type="scientific">marine sediment metagenome</name>
    <dbReference type="NCBI Taxonomy" id="412755"/>
    <lineage>
        <taxon>unclassified sequences</taxon>
        <taxon>metagenomes</taxon>
        <taxon>ecological metagenomes</taxon>
    </lineage>
</organism>
<dbReference type="EMBL" id="BARV01008259">
    <property type="protein sequence ID" value="GAI17578.1"/>
    <property type="molecule type" value="Genomic_DNA"/>
</dbReference>
<evidence type="ECO:0000259" key="1">
    <source>
        <dbReference type="Pfam" id="PF08241"/>
    </source>
</evidence>
<dbReference type="Gene3D" id="3.40.50.150">
    <property type="entry name" value="Vaccinia Virus protein VP39"/>
    <property type="match status" value="1"/>
</dbReference>
<evidence type="ECO:0000313" key="2">
    <source>
        <dbReference type="EMBL" id="GAI17578.1"/>
    </source>
</evidence>
<proteinExistence type="predicted"/>
<reference evidence="2" key="1">
    <citation type="journal article" date="2014" name="Front. Microbiol.">
        <title>High frequency of phylogenetically diverse reductive dehalogenase-homologous genes in deep subseafloor sedimentary metagenomes.</title>
        <authorList>
            <person name="Kawai M."/>
            <person name="Futagami T."/>
            <person name="Toyoda A."/>
            <person name="Takaki Y."/>
            <person name="Nishi S."/>
            <person name="Hori S."/>
            <person name="Arai W."/>
            <person name="Tsubouchi T."/>
            <person name="Morono Y."/>
            <person name="Uchiyama I."/>
            <person name="Ito T."/>
            <person name="Fujiyama A."/>
            <person name="Inagaki F."/>
            <person name="Takami H."/>
        </authorList>
    </citation>
    <scope>NUCLEOTIDE SEQUENCE</scope>
    <source>
        <strain evidence="2">Expedition CK06-06</strain>
    </source>
</reference>
<dbReference type="CDD" id="cd02440">
    <property type="entry name" value="AdoMet_MTases"/>
    <property type="match status" value="1"/>
</dbReference>
<dbReference type="AlphaFoldDB" id="X1LER2"/>
<protein>
    <recommendedName>
        <fullName evidence="1">Methyltransferase type 11 domain-containing protein</fullName>
    </recommendedName>
</protein>
<feature type="domain" description="Methyltransferase type 11" evidence="1">
    <location>
        <begin position="6"/>
        <end position="89"/>
    </location>
</feature>
<sequence length="176" mass="20463">MVLERLEIGCGQGRLLYLVDIGCDNNLNQLMKARKIARGKHLVLTDARRLPFRDECFSFVLASHVLEHIRRLVMALGEIKRILKHDGKVEFRFPLAELADIDKSHVHKLSIEEWTKKIEKYFKISKCEISSTALTQQLAGKFNFVPKMVREKFSKWLVRSPIRNRPIEVTIIGKPR</sequence>